<feature type="transmembrane region" description="Helical" evidence="2">
    <location>
        <begin position="116"/>
        <end position="149"/>
    </location>
</feature>
<dbReference type="PATRIC" id="fig|452.5.peg.231"/>
<dbReference type="AlphaFoldDB" id="A0A0W0ZAI3"/>
<dbReference type="STRING" id="452.Lspi_0212"/>
<protein>
    <submittedName>
        <fullName evidence="3">Uncharacterized protein</fullName>
    </submittedName>
</protein>
<evidence type="ECO:0000256" key="2">
    <source>
        <dbReference type="SAM" id="Phobius"/>
    </source>
</evidence>
<keyword evidence="2" id="KW-0472">Membrane</keyword>
<gene>
    <name evidence="3" type="ORF">Lspi_0212</name>
</gene>
<reference evidence="3 4" key="1">
    <citation type="submission" date="2015-11" db="EMBL/GenBank/DDBJ databases">
        <title>Genomic analysis of 38 Legionella species identifies large and diverse effector repertoires.</title>
        <authorList>
            <person name="Burstein D."/>
            <person name="Amaro F."/>
            <person name="Zusman T."/>
            <person name="Lifshitz Z."/>
            <person name="Cohen O."/>
            <person name="Gilbert J.A."/>
            <person name="Pupko T."/>
            <person name="Shuman H.A."/>
            <person name="Segal G."/>
        </authorList>
    </citation>
    <scope>NUCLEOTIDE SEQUENCE [LARGE SCALE GENOMIC DNA]</scope>
    <source>
        <strain evidence="3 4">Mt.St.Helens-9</strain>
    </source>
</reference>
<accession>A0A0W0ZAI3</accession>
<sequence length="191" mass="21705">MNRHTDEALNISNPRLLSAVFFALLAVIATIVIDTVLYLIGIDQYIPVFKALFLGVIVAGCFGALFGYRIIHTKRPYRWKVFLCGFVMVLAALPFYDLGFLYILSGYKTDLFANLAFSQIIIMYLFVLLYSFIIAGFWLAIAAGFAAIYLRGRLVYDILHTDTEEETPGPPKKQRPKKHKITKSDNIHIHH</sequence>
<keyword evidence="4" id="KW-1185">Reference proteome</keyword>
<dbReference type="RefSeq" id="WP_058482152.1">
    <property type="nucleotide sequence ID" value="NZ_CAAAII010000009.1"/>
</dbReference>
<organism evidence="3 4">
    <name type="scientific">Legionella spiritensis</name>
    <dbReference type="NCBI Taxonomy" id="452"/>
    <lineage>
        <taxon>Bacteria</taxon>
        <taxon>Pseudomonadati</taxon>
        <taxon>Pseudomonadota</taxon>
        <taxon>Gammaproteobacteria</taxon>
        <taxon>Legionellales</taxon>
        <taxon>Legionellaceae</taxon>
        <taxon>Legionella</taxon>
    </lineage>
</organism>
<keyword evidence="2" id="KW-0812">Transmembrane</keyword>
<dbReference type="EMBL" id="LNYX01000002">
    <property type="protein sequence ID" value="KTD66149.1"/>
    <property type="molecule type" value="Genomic_DNA"/>
</dbReference>
<keyword evidence="2" id="KW-1133">Transmembrane helix</keyword>
<evidence type="ECO:0000313" key="3">
    <source>
        <dbReference type="EMBL" id="KTD66149.1"/>
    </source>
</evidence>
<name>A0A0W0ZAI3_LEGSP</name>
<dbReference type="Proteomes" id="UP000054877">
    <property type="component" value="Unassembled WGS sequence"/>
</dbReference>
<feature type="transmembrane region" description="Helical" evidence="2">
    <location>
        <begin position="52"/>
        <end position="71"/>
    </location>
</feature>
<feature type="transmembrane region" description="Helical" evidence="2">
    <location>
        <begin position="83"/>
        <end position="104"/>
    </location>
</feature>
<evidence type="ECO:0000313" key="4">
    <source>
        <dbReference type="Proteomes" id="UP000054877"/>
    </source>
</evidence>
<dbReference type="OrthoDB" id="5652230at2"/>
<feature type="transmembrane region" description="Helical" evidence="2">
    <location>
        <begin position="20"/>
        <end position="40"/>
    </location>
</feature>
<feature type="region of interest" description="Disordered" evidence="1">
    <location>
        <begin position="163"/>
        <end position="191"/>
    </location>
</feature>
<proteinExistence type="predicted"/>
<feature type="compositionally biased region" description="Basic and acidic residues" evidence="1">
    <location>
        <begin position="182"/>
        <end position="191"/>
    </location>
</feature>
<evidence type="ECO:0000256" key="1">
    <source>
        <dbReference type="SAM" id="MobiDB-lite"/>
    </source>
</evidence>
<comment type="caution">
    <text evidence="3">The sequence shown here is derived from an EMBL/GenBank/DDBJ whole genome shotgun (WGS) entry which is preliminary data.</text>
</comment>
<feature type="compositionally biased region" description="Basic residues" evidence="1">
    <location>
        <begin position="172"/>
        <end position="181"/>
    </location>
</feature>